<comment type="similarity">
    <text evidence="2">Belongs to the HpaH/HsaA monooxygenase family.</text>
</comment>
<keyword evidence="5" id="KW-0378">Hydrolase</keyword>
<evidence type="ECO:0000313" key="6">
    <source>
        <dbReference type="Proteomes" id="UP000182229"/>
    </source>
</evidence>
<protein>
    <submittedName>
        <fullName evidence="5">Hydrolase</fullName>
    </submittedName>
</protein>
<dbReference type="GO" id="GO:0033539">
    <property type="term" value="P:fatty acid beta-oxidation using acyl-CoA dehydrogenase"/>
    <property type="evidence" value="ECO:0007669"/>
    <property type="project" value="TreeGrafter"/>
</dbReference>
<dbReference type="SUPFAM" id="SSF47203">
    <property type="entry name" value="Acyl-CoA dehydrogenase C-terminal domain-like"/>
    <property type="match status" value="1"/>
</dbReference>
<dbReference type="InterPro" id="IPR009100">
    <property type="entry name" value="AcylCoA_DH/oxidase_NM_dom_sf"/>
</dbReference>
<organism evidence="5 6">
    <name type="scientific">Cystobacter ferrugineus</name>
    <dbReference type="NCBI Taxonomy" id="83449"/>
    <lineage>
        <taxon>Bacteria</taxon>
        <taxon>Pseudomonadati</taxon>
        <taxon>Myxococcota</taxon>
        <taxon>Myxococcia</taxon>
        <taxon>Myxococcales</taxon>
        <taxon>Cystobacterineae</taxon>
        <taxon>Archangiaceae</taxon>
        <taxon>Cystobacter</taxon>
    </lineage>
</organism>
<gene>
    <name evidence="5" type="ORF">BON30_22380</name>
</gene>
<dbReference type="PIRSF" id="PIRSF016578">
    <property type="entry name" value="HsaA"/>
    <property type="match status" value="1"/>
</dbReference>
<dbReference type="InterPro" id="IPR046373">
    <property type="entry name" value="Acyl-CoA_Oxase/DH_mid-dom_sf"/>
</dbReference>
<dbReference type="GO" id="GO:0050660">
    <property type="term" value="F:flavin adenine dinucleotide binding"/>
    <property type="evidence" value="ECO:0007669"/>
    <property type="project" value="InterPro"/>
</dbReference>
<dbReference type="Gene3D" id="1.20.140.10">
    <property type="entry name" value="Butyryl-CoA Dehydrogenase, subunit A, domain 3"/>
    <property type="match status" value="1"/>
</dbReference>
<dbReference type="InterPro" id="IPR050741">
    <property type="entry name" value="Acyl-CoA_dehydrogenase"/>
</dbReference>
<sequence length="395" mass="42137">MTTSSPSAVKTSSEHPLLAEARRLAPELSARSEEIESARRLPAQLARELADAGFFRMVLPEAYGGLELHPARIIEIVEELSRADGSVGWNVMIGACTAMVAAWLPESAARTIFNAPDVIIGGVAAPTGRAELVEGGHRLTGRWSWASGSQNCRWLVGGAVVTKDGAPRMVREGMPEIRMFCFPASDATLHDTWNAMGLGGTGSGDISVQDIFVPAERGFSLVAERPRLDRPLYAFPAMGLLGVALPAVGLGIARRAIDELAALAQHKKLMPAGRLLATRGVVQHSFAEAEATLRAARALLMETVNATFEAGVRRELTVRHRAELRLSYAHAMRSAARVVDAMYEAGGGVSVHRASPLQRCMRDIHVATQHAMVGSVVLETIGGVLLGVDPIAPLL</sequence>
<dbReference type="InterPro" id="IPR013107">
    <property type="entry name" value="Acyl-CoA_DH_C"/>
</dbReference>
<dbReference type="SUPFAM" id="SSF56645">
    <property type="entry name" value="Acyl-CoA dehydrogenase NM domain-like"/>
    <property type="match status" value="1"/>
</dbReference>
<dbReference type="PANTHER" id="PTHR48083:SF5">
    <property type="entry name" value="NRGC PROTEIN"/>
    <property type="match status" value="1"/>
</dbReference>
<comment type="caution">
    <text evidence="5">The sequence shown here is derived from an EMBL/GenBank/DDBJ whole genome shotgun (WGS) entry which is preliminary data.</text>
</comment>
<dbReference type="PANTHER" id="PTHR48083">
    <property type="entry name" value="MEDIUM-CHAIN SPECIFIC ACYL-COA DEHYDROGENASE, MITOCHONDRIAL-RELATED"/>
    <property type="match status" value="1"/>
</dbReference>
<dbReference type="GO" id="GO:0005737">
    <property type="term" value="C:cytoplasm"/>
    <property type="evidence" value="ECO:0007669"/>
    <property type="project" value="TreeGrafter"/>
</dbReference>
<dbReference type="InterPro" id="IPR036250">
    <property type="entry name" value="AcylCo_DH-like_C"/>
</dbReference>
<reference evidence="6" key="1">
    <citation type="submission" date="2016-11" db="EMBL/GenBank/DDBJ databases">
        <authorList>
            <person name="Shukria A."/>
            <person name="Stevens D.C."/>
        </authorList>
    </citation>
    <scope>NUCLEOTIDE SEQUENCE [LARGE SCALE GENOMIC DNA]</scope>
    <source>
        <strain evidence="6">Cbfe23</strain>
    </source>
</reference>
<dbReference type="InterPro" id="IPR013786">
    <property type="entry name" value="AcylCoA_DH/ox_N"/>
</dbReference>
<dbReference type="AlphaFoldDB" id="A0A1L9B9X4"/>
<accession>A0A1L9B9X4</accession>
<dbReference type="OrthoDB" id="2986495at2"/>
<feature type="domain" description="Acyl-CoA dehydrogenase/oxidase N-terminal" evidence="3">
    <location>
        <begin position="17"/>
        <end position="100"/>
    </location>
</feature>
<feature type="domain" description="Acyl-CoA dehydrogenase C-terminal" evidence="4">
    <location>
        <begin position="247"/>
        <end position="373"/>
    </location>
</feature>
<evidence type="ECO:0000259" key="3">
    <source>
        <dbReference type="Pfam" id="PF02771"/>
    </source>
</evidence>
<evidence type="ECO:0000259" key="4">
    <source>
        <dbReference type="Pfam" id="PF08028"/>
    </source>
</evidence>
<proteinExistence type="inferred from homology"/>
<dbReference type="EMBL" id="MPIN01000005">
    <property type="protein sequence ID" value="OJH39054.1"/>
    <property type="molecule type" value="Genomic_DNA"/>
</dbReference>
<dbReference type="Gene3D" id="2.40.110.10">
    <property type="entry name" value="Butyryl-CoA Dehydrogenase, subunit A, domain 2"/>
    <property type="match status" value="1"/>
</dbReference>
<name>A0A1L9B9X4_9BACT</name>
<dbReference type="GO" id="GO:0003995">
    <property type="term" value="F:acyl-CoA dehydrogenase activity"/>
    <property type="evidence" value="ECO:0007669"/>
    <property type="project" value="TreeGrafter"/>
</dbReference>
<evidence type="ECO:0000313" key="5">
    <source>
        <dbReference type="EMBL" id="OJH39054.1"/>
    </source>
</evidence>
<reference evidence="5 6" key="2">
    <citation type="submission" date="2016-12" db="EMBL/GenBank/DDBJ databases">
        <title>Draft Genome Sequence of Cystobacter ferrugineus Strain Cbfe23.</title>
        <authorList>
            <person name="Akbar S."/>
            <person name="Dowd S.E."/>
            <person name="Stevens D.C."/>
        </authorList>
    </citation>
    <scope>NUCLEOTIDE SEQUENCE [LARGE SCALE GENOMIC DNA]</scope>
    <source>
        <strain evidence="5 6">Cbfe23</strain>
    </source>
</reference>
<dbReference type="InterPro" id="IPR037069">
    <property type="entry name" value="AcylCoA_DH/ox_N_sf"/>
</dbReference>
<dbReference type="GO" id="GO:0016787">
    <property type="term" value="F:hydrolase activity"/>
    <property type="evidence" value="ECO:0007669"/>
    <property type="project" value="UniProtKB-KW"/>
</dbReference>
<keyword evidence="1" id="KW-0560">Oxidoreductase</keyword>
<evidence type="ECO:0000256" key="1">
    <source>
        <dbReference type="ARBA" id="ARBA00023002"/>
    </source>
</evidence>
<dbReference type="Proteomes" id="UP000182229">
    <property type="component" value="Unassembled WGS sequence"/>
</dbReference>
<dbReference type="Pfam" id="PF02771">
    <property type="entry name" value="Acyl-CoA_dh_N"/>
    <property type="match status" value="1"/>
</dbReference>
<dbReference type="STRING" id="83449.BON30_22380"/>
<evidence type="ECO:0000256" key="2">
    <source>
        <dbReference type="ARBA" id="ARBA00049661"/>
    </source>
</evidence>
<dbReference type="Pfam" id="PF08028">
    <property type="entry name" value="Acyl-CoA_dh_2"/>
    <property type="match status" value="1"/>
</dbReference>
<dbReference type="Gene3D" id="1.10.540.10">
    <property type="entry name" value="Acyl-CoA dehydrogenase/oxidase, N-terminal domain"/>
    <property type="match status" value="1"/>
</dbReference>
<keyword evidence="6" id="KW-1185">Reference proteome</keyword>